<dbReference type="RefSeq" id="WP_014965025.1">
    <property type="nucleotide sequence ID" value="NC_018656.1"/>
</dbReference>
<dbReference type="OrthoDB" id="11522at2157"/>
<accession>K0B8W6</accession>
<dbReference type="EMBL" id="CP003843">
    <property type="protein sequence ID" value="AFS82653.1"/>
    <property type="molecule type" value="Genomic_DNA"/>
</dbReference>
<dbReference type="STRING" id="1229909.NSED_04235"/>
<dbReference type="AlphaFoldDB" id="K0B8W6"/>
<keyword evidence="2" id="KW-1185">Reference proteome</keyword>
<sequence length="79" mass="9316">MAIKSTKEYIDFFTNLNMGENVPLLSFVNNERMVLKQKLEYKNLEKEPIQKGIKILEDLILEINEIGEKAVLEKYQKQK</sequence>
<protein>
    <submittedName>
        <fullName evidence="1">Uncharacterized protein</fullName>
    </submittedName>
</protein>
<evidence type="ECO:0000313" key="2">
    <source>
        <dbReference type="Proteomes" id="UP000006100"/>
    </source>
</evidence>
<dbReference type="eggNOG" id="arCOG10545">
    <property type="taxonomic scope" value="Archaea"/>
</dbReference>
<reference evidence="1 2" key="1">
    <citation type="journal article" date="2012" name="J. Bacteriol.">
        <title>Draft Genome Sequence of an Ammonia-Oxidizing Archaeon, "Candidatus Nitrosopumilus sediminis" AR2, from Svalbard in the Arctic Circle.</title>
        <authorList>
            <person name="Park S.J."/>
            <person name="Kim J.G."/>
            <person name="Jung M.Y."/>
            <person name="Kim S.J."/>
            <person name="Cha I.T."/>
            <person name="Ghai R."/>
            <person name="Martin-Cuadrado A.B."/>
            <person name="Rodriguez-Valera F."/>
            <person name="Rhee S.K."/>
        </authorList>
    </citation>
    <scope>NUCLEOTIDE SEQUENCE [LARGE SCALE GENOMIC DNA]</scope>
    <source>
        <strain evidence="1 2">AR2</strain>
    </source>
</reference>
<proteinExistence type="predicted"/>
<dbReference type="KEGG" id="nir:NSED_04235"/>
<organism evidence="1 2">
    <name type="scientific">Candidatus Nitrosopumilus sediminis</name>
    <dbReference type="NCBI Taxonomy" id="1229909"/>
    <lineage>
        <taxon>Archaea</taxon>
        <taxon>Nitrososphaerota</taxon>
        <taxon>Nitrososphaeria</taxon>
        <taxon>Nitrosopumilales</taxon>
        <taxon>Nitrosopumilaceae</taxon>
        <taxon>Nitrosopumilus</taxon>
    </lineage>
</organism>
<dbReference type="PATRIC" id="fig|1229909.8.peg.915"/>
<name>K0B8W6_9ARCH</name>
<dbReference type="GeneID" id="13697865"/>
<gene>
    <name evidence="1" type="ORF">NSED_04235</name>
</gene>
<dbReference type="HOGENOM" id="CLU_179001_0_0_2"/>
<dbReference type="Proteomes" id="UP000006100">
    <property type="component" value="Chromosome"/>
</dbReference>
<evidence type="ECO:0000313" key="1">
    <source>
        <dbReference type="EMBL" id="AFS82653.1"/>
    </source>
</evidence>